<dbReference type="PANTHER" id="PTHR21304:SF0">
    <property type="entry name" value="MICOS COMPLEX SUBUNIT MIC10"/>
    <property type="match status" value="1"/>
</dbReference>
<evidence type="ECO:0000256" key="2">
    <source>
        <dbReference type="ARBA" id="ARBA00004434"/>
    </source>
</evidence>
<keyword evidence="8" id="KW-0472">Membrane</keyword>
<dbReference type="Proteomes" id="UP000050790">
    <property type="component" value="Unassembled WGS sequence"/>
</dbReference>
<evidence type="ECO:0000256" key="9">
    <source>
        <dbReference type="RuleBase" id="RU363011"/>
    </source>
</evidence>
<keyword evidence="5 9" id="KW-0999">Mitochondrion inner membrane</keyword>
<sequence>MGENFKSEDILGFKLDRCISDTLIKTGAGLFGGIICSVVLAKSKFPYYITCLGRPWPLIFGTGFGLGMGISNCNNDFKQPLPLVSHRIVSSNQVPDEKTDT</sequence>
<reference evidence="11" key="1">
    <citation type="submission" date="2023-11" db="UniProtKB">
        <authorList>
            <consortium name="WormBaseParasite"/>
        </authorList>
    </citation>
    <scope>IDENTIFICATION</scope>
</reference>
<evidence type="ECO:0000256" key="4">
    <source>
        <dbReference type="ARBA" id="ARBA00022692"/>
    </source>
</evidence>
<comment type="subcellular location">
    <subcellularLocation>
        <location evidence="2 9">Mitochondrion inner membrane</location>
        <topology evidence="2 9">Single-pass membrane protein</topology>
    </subcellularLocation>
</comment>
<evidence type="ECO:0000256" key="8">
    <source>
        <dbReference type="ARBA" id="ARBA00023136"/>
    </source>
</evidence>
<dbReference type="AlphaFoldDB" id="A0AA84ZU56"/>
<keyword evidence="6" id="KW-1133">Transmembrane helix</keyword>
<evidence type="ECO:0000313" key="11">
    <source>
        <dbReference type="WBParaSite" id="SMRG1_47080.1"/>
    </source>
</evidence>
<dbReference type="InterPro" id="IPR007512">
    <property type="entry name" value="Mic10"/>
</dbReference>
<dbReference type="PANTHER" id="PTHR21304">
    <property type="entry name" value="MICOS COMPLEX SUBUNIT MIC10"/>
    <property type="match status" value="1"/>
</dbReference>
<keyword evidence="4" id="KW-0812">Transmembrane</keyword>
<evidence type="ECO:0000256" key="5">
    <source>
        <dbReference type="ARBA" id="ARBA00022792"/>
    </source>
</evidence>
<evidence type="ECO:0000256" key="1">
    <source>
        <dbReference type="ARBA" id="ARBA00002689"/>
    </source>
</evidence>
<comment type="similarity">
    <text evidence="3 9">Belongs to the MICOS complex subunit Mic10 family.</text>
</comment>
<proteinExistence type="inferred from homology"/>
<name>A0AA84ZU56_9TREM</name>
<evidence type="ECO:0000256" key="3">
    <source>
        <dbReference type="ARBA" id="ARBA00006792"/>
    </source>
</evidence>
<dbReference type="GO" id="GO:0061617">
    <property type="term" value="C:MICOS complex"/>
    <property type="evidence" value="ECO:0007669"/>
    <property type="project" value="UniProtKB-UniRule"/>
</dbReference>
<organism evidence="10 11">
    <name type="scientific">Schistosoma margrebowiei</name>
    <dbReference type="NCBI Taxonomy" id="48269"/>
    <lineage>
        <taxon>Eukaryota</taxon>
        <taxon>Metazoa</taxon>
        <taxon>Spiralia</taxon>
        <taxon>Lophotrochozoa</taxon>
        <taxon>Platyhelminthes</taxon>
        <taxon>Trematoda</taxon>
        <taxon>Digenea</taxon>
        <taxon>Strigeidida</taxon>
        <taxon>Schistosomatoidea</taxon>
        <taxon>Schistosomatidae</taxon>
        <taxon>Schistosoma</taxon>
    </lineage>
</organism>
<dbReference type="WBParaSite" id="SMRG1_47080.1">
    <property type="protein sequence ID" value="SMRG1_47080.1"/>
    <property type="gene ID" value="SMRG1_47080"/>
</dbReference>
<comment type="function">
    <text evidence="1 9">Component of the MICOS complex, a large protein complex of the mitochondrial inner membrane that plays crucial roles in the maintenance of crista junctions, inner membrane architecture, and formation of contact sites to the outer membrane.</text>
</comment>
<comment type="subunit">
    <text evidence="9">Component of the mitochondrial contact site and cristae organizing system (MICOS) complex.</text>
</comment>
<keyword evidence="7 9" id="KW-0496">Mitochondrion</keyword>
<accession>A0AA84ZU56</accession>
<evidence type="ECO:0000256" key="6">
    <source>
        <dbReference type="ARBA" id="ARBA00022989"/>
    </source>
</evidence>
<dbReference type="Pfam" id="PF04418">
    <property type="entry name" value="DUF543"/>
    <property type="match status" value="1"/>
</dbReference>
<protein>
    <recommendedName>
        <fullName evidence="9">MICOS complex subunit MIC10</fullName>
    </recommendedName>
</protein>
<evidence type="ECO:0000256" key="7">
    <source>
        <dbReference type="ARBA" id="ARBA00023128"/>
    </source>
</evidence>
<evidence type="ECO:0000313" key="10">
    <source>
        <dbReference type="Proteomes" id="UP000050790"/>
    </source>
</evidence>